<proteinExistence type="inferred from homology"/>
<keyword evidence="2" id="KW-0963">Cytoplasm</keyword>
<evidence type="ECO:0000313" key="4">
    <source>
        <dbReference type="Proteomes" id="UP000727962"/>
    </source>
</evidence>
<keyword evidence="2" id="KW-0810">Translation regulation</keyword>
<comment type="subunit">
    <text evidence="2">Interacts with ribosomal protein uL14 (rplN).</text>
</comment>
<comment type="caution">
    <text evidence="3">The sequence shown here is derived from an EMBL/GenBank/DDBJ whole genome shotgun (WGS) entry which is preliminary data.</text>
</comment>
<evidence type="ECO:0000256" key="1">
    <source>
        <dbReference type="ARBA" id="ARBA00010574"/>
    </source>
</evidence>
<dbReference type="EMBL" id="JACOSL010000047">
    <property type="protein sequence ID" value="MBI1757045.1"/>
    <property type="molecule type" value="Genomic_DNA"/>
</dbReference>
<dbReference type="GO" id="GO:0005737">
    <property type="term" value="C:cytoplasm"/>
    <property type="evidence" value="ECO:0007669"/>
    <property type="project" value="UniProtKB-SubCell"/>
</dbReference>
<dbReference type="SUPFAM" id="SSF81301">
    <property type="entry name" value="Nucleotidyltransferase"/>
    <property type="match status" value="1"/>
</dbReference>
<organism evidence="3 4">
    <name type="scientific">Fimbriimonas ginsengisoli</name>
    <dbReference type="NCBI Taxonomy" id="1005039"/>
    <lineage>
        <taxon>Bacteria</taxon>
        <taxon>Bacillati</taxon>
        <taxon>Armatimonadota</taxon>
        <taxon>Fimbriimonadia</taxon>
        <taxon>Fimbriimonadales</taxon>
        <taxon>Fimbriimonadaceae</taxon>
        <taxon>Fimbriimonas</taxon>
    </lineage>
</organism>
<dbReference type="InterPro" id="IPR043519">
    <property type="entry name" value="NT_sf"/>
</dbReference>
<dbReference type="HAMAP" id="MF_01477">
    <property type="entry name" value="Iojap_RsfS"/>
    <property type="match status" value="1"/>
</dbReference>
<gene>
    <name evidence="2 3" type="primary">rsfS</name>
    <name evidence="3" type="ORF">HYR64_08065</name>
</gene>
<comment type="function">
    <text evidence="2">Functions as a ribosomal silencing factor. Interacts with ribosomal protein uL14 (rplN), blocking formation of intersubunit bridge B8. Prevents association of the 30S and 50S ribosomal subunits and the formation of functional ribosomes, thus repressing translation.</text>
</comment>
<sequence>MTSKKKAEAIIAAADELKAENIETLDVRAKTSVADYFIVCTGTSDRHVSSVADRVAEKMAEQGEKPTRVEGERSGWVLQDYGDVILHVMREEQRQFYDMEALWKAVRPDPDLR</sequence>
<dbReference type="Gene3D" id="3.30.460.10">
    <property type="entry name" value="Beta Polymerase, domain 2"/>
    <property type="match status" value="1"/>
</dbReference>
<dbReference type="NCBIfam" id="TIGR00090">
    <property type="entry name" value="rsfS_iojap_ybeB"/>
    <property type="match status" value="1"/>
</dbReference>
<comment type="similarity">
    <text evidence="1 2">Belongs to the Iojap/RsfS family.</text>
</comment>
<dbReference type="InterPro" id="IPR004394">
    <property type="entry name" value="Iojap/RsfS/C7orf30"/>
</dbReference>
<dbReference type="GO" id="GO:0090071">
    <property type="term" value="P:negative regulation of ribosome biogenesis"/>
    <property type="evidence" value="ECO:0007669"/>
    <property type="project" value="UniProtKB-UniRule"/>
</dbReference>
<dbReference type="AlphaFoldDB" id="A0A931LYE6"/>
<dbReference type="PANTHER" id="PTHR21043:SF0">
    <property type="entry name" value="MITOCHONDRIAL ASSEMBLY OF RIBOSOMAL LARGE SUBUNIT PROTEIN 1"/>
    <property type="match status" value="1"/>
</dbReference>
<dbReference type="GO" id="GO:0043023">
    <property type="term" value="F:ribosomal large subunit binding"/>
    <property type="evidence" value="ECO:0007669"/>
    <property type="project" value="TreeGrafter"/>
</dbReference>
<reference evidence="3" key="1">
    <citation type="submission" date="2020-07" db="EMBL/GenBank/DDBJ databases">
        <title>Huge and variable diversity of episymbiotic CPR bacteria and DPANN archaea in groundwater ecosystems.</title>
        <authorList>
            <person name="He C.Y."/>
            <person name="Keren R."/>
            <person name="Whittaker M."/>
            <person name="Farag I.F."/>
            <person name="Doudna J."/>
            <person name="Cate J.H.D."/>
            <person name="Banfield J.F."/>
        </authorList>
    </citation>
    <scope>NUCLEOTIDE SEQUENCE</scope>
    <source>
        <strain evidence="3">NC_groundwater_17_Pr7_B-0.1um_64_12</strain>
    </source>
</reference>
<evidence type="ECO:0000313" key="3">
    <source>
        <dbReference type="EMBL" id="MBI1757045.1"/>
    </source>
</evidence>
<comment type="subcellular location">
    <subcellularLocation>
        <location evidence="2">Cytoplasm</location>
    </subcellularLocation>
</comment>
<dbReference type="PANTHER" id="PTHR21043">
    <property type="entry name" value="IOJAP SUPERFAMILY ORTHOLOG"/>
    <property type="match status" value="1"/>
</dbReference>
<dbReference type="GO" id="GO:0042256">
    <property type="term" value="P:cytosolic ribosome assembly"/>
    <property type="evidence" value="ECO:0007669"/>
    <property type="project" value="UniProtKB-UniRule"/>
</dbReference>
<dbReference type="Proteomes" id="UP000727962">
    <property type="component" value="Unassembled WGS sequence"/>
</dbReference>
<keyword evidence="2" id="KW-0678">Repressor</keyword>
<accession>A0A931LYE6</accession>
<evidence type="ECO:0000256" key="2">
    <source>
        <dbReference type="HAMAP-Rule" id="MF_01477"/>
    </source>
</evidence>
<dbReference type="Pfam" id="PF02410">
    <property type="entry name" value="RsfS"/>
    <property type="match status" value="1"/>
</dbReference>
<dbReference type="GO" id="GO:0017148">
    <property type="term" value="P:negative regulation of translation"/>
    <property type="evidence" value="ECO:0007669"/>
    <property type="project" value="UniProtKB-UniRule"/>
</dbReference>
<name>A0A931LYE6_FIMGI</name>
<protein>
    <recommendedName>
        <fullName evidence="2">Ribosomal silencing factor RsfS</fullName>
    </recommendedName>
</protein>